<evidence type="ECO:0000313" key="4">
    <source>
        <dbReference type="Proteomes" id="UP000037405"/>
    </source>
</evidence>
<dbReference type="RefSeq" id="WP_053427140.1">
    <property type="nucleotide sequence ID" value="NZ_JBNKIO010000002.1"/>
</dbReference>
<dbReference type="Proteomes" id="UP000037405">
    <property type="component" value="Unassembled WGS sequence"/>
</dbReference>
<accession>A0A0M0GR96</accession>
<organism evidence="3 4">
    <name type="scientific">Rossellomorea marisflavi</name>
    <dbReference type="NCBI Taxonomy" id="189381"/>
    <lineage>
        <taxon>Bacteria</taxon>
        <taxon>Bacillati</taxon>
        <taxon>Bacillota</taxon>
        <taxon>Bacilli</taxon>
        <taxon>Bacillales</taxon>
        <taxon>Bacillaceae</taxon>
        <taxon>Rossellomorea</taxon>
    </lineage>
</organism>
<dbReference type="InterPro" id="IPR001296">
    <property type="entry name" value="Glyco_trans_1"/>
</dbReference>
<dbReference type="GO" id="GO:0016757">
    <property type="term" value="F:glycosyltransferase activity"/>
    <property type="evidence" value="ECO:0007669"/>
    <property type="project" value="InterPro"/>
</dbReference>
<dbReference type="InterPro" id="IPR028098">
    <property type="entry name" value="Glyco_trans_4-like_N"/>
</dbReference>
<feature type="domain" description="Glycosyl transferase family 1" evidence="1">
    <location>
        <begin position="219"/>
        <end position="376"/>
    </location>
</feature>
<sequence>MKILLVSYYPLPYAGGIWTVVSNLQQKLLSLGHQVDLFSQRPDLSGYRMHHLDHGMMLESMRSKIMSRINRELPFHQQHPIIQKAEIYRINFEMTLREYGLESYDVIHAQDVTAAQIIGSMKPAHIPLVTSAHGSLTKEIFLVLKSVYPHLSDHSILTGKDFNYYKRLEKEGYKESKYIHTQSKWMKSQIETDFRVNPTKVISYPLGIQNSQTGTPVSKKDQSKVLIFSGRVIYLKGITFLLEALSQVNLGRQDWECLIVGDGDYLPAVKALAKRLGLNDRVSFLGHQQNMEAILAQGDLLIQPSLQDTQPLSVVEGQFAGLPAIVSDAAGLPEMIQDGLNGLIVPKGDAKSLQNAIEALLNDDDRRCRMGQAAIAWANERWTLDAMVSQTLALYKRALT</sequence>
<dbReference type="SUPFAM" id="SSF53756">
    <property type="entry name" value="UDP-Glycosyltransferase/glycogen phosphorylase"/>
    <property type="match status" value="1"/>
</dbReference>
<feature type="domain" description="Glycosyltransferase subfamily 4-like N-terminal" evidence="2">
    <location>
        <begin position="15"/>
        <end position="208"/>
    </location>
</feature>
<dbReference type="Gene3D" id="3.40.50.2000">
    <property type="entry name" value="Glycogen Phosphorylase B"/>
    <property type="match status" value="2"/>
</dbReference>
<dbReference type="STRING" id="189381.GCA_900166615_03166"/>
<dbReference type="Pfam" id="PF00534">
    <property type="entry name" value="Glycos_transf_1"/>
    <property type="match status" value="1"/>
</dbReference>
<evidence type="ECO:0000259" key="1">
    <source>
        <dbReference type="Pfam" id="PF00534"/>
    </source>
</evidence>
<evidence type="ECO:0008006" key="5">
    <source>
        <dbReference type="Google" id="ProtNLM"/>
    </source>
</evidence>
<proteinExistence type="predicted"/>
<name>A0A0M0GR96_9BACI</name>
<dbReference type="PANTHER" id="PTHR45947">
    <property type="entry name" value="SULFOQUINOVOSYL TRANSFERASE SQD2"/>
    <property type="match status" value="1"/>
</dbReference>
<protein>
    <recommendedName>
        <fullName evidence="5">Glycosyltransferase family 4 protein</fullName>
    </recommendedName>
</protein>
<dbReference type="EMBL" id="LGUE01000001">
    <property type="protein sequence ID" value="KON91941.1"/>
    <property type="molecule type" value="Genomic_DNA"/>
</dbReference>
<gene>
    <name evidence="3" type="ORF">AF331_05580</name>
</gene>
<dbReference type="PATRIC" id="fig|189381.12.peg.1252"/>
<evidence type="ECO:0000313" key="3">
    <source>
        <dbReference type="EMBL" id="KON91941.1"/>
    </source>
</evidence>
<evidence type="ECO:0000259" key="2">
    <source>
        <dbReference type="Pfam" id="PF13439"/>
    </source>
</evidence>
<comment type="caution">
    <text evidence="3">The sequence shown here is derived from an EMBL/GenBank/DDBJ whole genome shotgun (WGS) entry which is preliminary data.</text>
</comment>
<dbReference type="AlphaFoldDB" id="A0A0M0GR96"/>
<dbReference type="Pfam" id="PF13439">
    <property type="entry name" value="Glyco_transf_4"/>
    <property type="match status" value="1"/>
</dbReference>
<dbReference type="CDD" id="cd03801">
    <property type="entry name" value="GT4_PimA-like"/>
    <property type="match status" value="1"/>
</dbReference>
<dbReference type="PANTHER" id="PTHR45947:SF3">
    <property type="entry name" value="SULFOQUINOVOSYL TRANSFERASE SQD2"/>
    <property type="match status" value="1"/>
</dbReference>
<dbReference type="OrthoDB" id="9815550at2"/>
<reference evidence="4" key="1">
    <citation type="submission" date="2015-07" db="EMBL/GenBank/DDBJ databases">
        <title>Fjat-14235 jcm11544.</title>
        <authorList>
            <person name="Liu B."/>
            <person name="Wang J."/>
            <person name="Zhu Y."/>
            <person name="Liu G."/>
            <person name="Chen Q."/>
            <person name="Chen Z."/>
            <person name="Lan J."/>
            <person name="Che J."/>
            <person name="Ge C."/>
            <person name="Shi H."/>
            <person name="Pan Z."/>
            <person name="Liu X."/>
        </authorList>
    </citation>
    <scope>NUCLEOTIDE SEQUENCE [LARGE SCALE GENOMIC DNA]</scope>
    <source>
        <strain evidence="4">JCM 11544</strain>
    </source>
</reference>
<keyword evidence="4" id="KW-1185">Reference proteome</keyword>
<dbReference type="InterPro" id="IPR050194">
    <property type="entry name" value="Glycosyltransferase_grp1"/>
</dbReference>